<evidence type="ECO:0000313" key="2">
    <source>
        <dbReference type="EMBL" id="OAF54431.1"/>
    </source>
</evidence>
<dbReference type="VEuPathDB" id="FungiDB:GMDG_03836"/>
<dbReference type="AlphaFoldDB" id="A0A176ZZH2"/>
<accession>A0A176ZZH2</accession>
<dbReference type="RefSeq" id="XP_024319736.1">
    <property type="nucleotide sequence ID" value="XM_024472723.1"/>
</dbReference>
<evidence type="ECO:0000259" key="1">
    <source>
        <dbReference type="Pfam" id="PF03108"/>
    </source>
</evidence>
<dbReference type="Proteomes" id="UP000077154">
    <property type="component" value="Unassembled WGS sequence"/>
</dbReference>
<dbReference type="InterPro" id="IPR004332">
    <property type="entry name" value="Transposase_MuDR"/>
</dbReference>
<dbReference type="Pfam" id="PF03108">
    <property type="entry name" value="DBD_Tnp_Mut"/>
    <property type="match status" value="1"/>
</dbReference>
<organism evidence="2">
    <name type="scientific">Pseudogymnoascus destructans</name>
    <dbReference type="NCBI Taxonomy" id="655981"/>
    <lineage>
        <taxon>Eukaryota</taxon>
        <taxon>Fungi</taxon>
        <taxon>Dikarya</taxon>
        <taxon>Ascomycota</taxon>
        <taxon>Pezizomycotina</taxon>
        <taxon>Leotiomycetes</taxon>
        <taxon>Thelebolales</taxon>
        <taxon>Thelebolaceae</taxon>
        <taxon>Pseudogymnoascus</taxon>
    </lineage>
</organism>
<gene>
    <name evidence="2" type="ORF">VC83_09279</name>
</gene>
<proteinExistence type="predicted"/>
<dbReference type="OrthoDB" id="1435097at2759"/>
<protein>
    <recommendedName>
        <fullName evidence="1">Transposase MuDR plant domain-containing protein</fullName>
    </recommendedName>
</protein>
<dbReference type="GeneID" id="36292315"/>
<sequence>MAFLKQLSWQYTSSIARLPPSSDPLETPLGSPRARHKLPRLLAELTAPVDDSEFLNLDILSRALDDWAVKEKFSWWLQRRDKDGATAVCPEEGCAWRVRASPDDELPLLIVGAGSDTPGTYENGGSF</sequence>
<feature type="domain" description="Transposase MuDR plant" evidence="1">
    <location>
        <begin position="54"/>
        <end position="105"/>
    </location>
</feature>
<dbReference type="EMBL" id="KV441424">
    <property type="protein sequence ID" value="OAF54431.1"/>
    <property type="molecule type" value="Genomic_DNA"/>
</dbReference>
<name>A0A176ZZH2_9PEZI</name>
<reference evidence="2" key="1">
    <citation type="submission" date="2016-03" db="EMBL/GenBank/DDBJ databases">
        <title>Updated assembly of Pseudogymnoascus destructans, the fungus causing white-nose syndrome of bats.</title>
        <authorList>
            <person name="Palmer J.M."/>
            <person name="Drees K.P."/>
            <person name="Foster J.T."/>
            <person name="Lindner D.L."/>
        </authorList>
    </citation>
    <scope>NUCLEOTIDE SEQUENCE [LARGE SCALE GENOMIC DNA]</scope>
    <source>
        <strain evidence="2">20631-21</strain>
    </source>
</reference>